<gene>
    <name evidence="2" type="ORF">KC909_05130</name>
</gene>
<evidence type="ECO:0000313" key="2">
    <source>
        <dbReference type="EMBL" id="MCA9383727.1"/>
    </source>
</evidence>
<sequence length="77" mass="8903">NISFRGISLASREVLKRLTKIENIKITPTTNHKLVSLKKGLFFFLLRFFIVALEILGLETAIISVQESYNKHARDWN</sequence>
<dbReference type="Proteomes" id="UP000783287">
    <property type="component" value="Unassembled WGS sequence"/>
</dbReference>
<reference evidence="2" key="2">
    <citation type="journal article" date="2021" name="Microbiome">
        <title>Successional dynamics and alternative stable states in a saline activated sludge microbial community over 9 years.</title>
        <authorList>
            <person name="Wang Y."/>
            <person name="Ye J."/>
            <person name="Ju F."/>
            <person name="Liu L."/>
            <person name="Boyd J.A."/>
            <person name="Deng Y."/>
            <person name="Parks D.H."/>
            <person name="Jiang X."/>
            <person name="Yin X."/>
            <person name="Woodcroft B.J."/>
            <person name="Tyson G.W."/>
            <person name="Hugenholtz P."/>
            <person name="Polz M.F."/>
            <person name="Zhang T."/>
        </authorList>
    </citation>
    <scope>NUCLEOTIDE SEQUENCE</scope>
    <source>
        <strain evidence="2">HKST-UBA14</strain>
    </source>
</reference>
<keyword evidence="1" id="KW-0812">Transmembrane</keyword>
<accession>A0A955RJF1</accession>
<keyword evidence="1" id="KW-0472">Membrane</keyword>
<reference evidence="2" key="1">
    <citation type="submission" date="2020-04" db="EMBL/GenBank/DDBJ databases">
        <authorList>
            <person name="Zhang T."/>
        </authorList>
    </citation>
    <scope>NUCLEOTIDE SEQUENCE</scope>
    <source>
        <strain evidence="2">HKST-UBA14</strain>
    </source>
</reference>
<protein>
    <submittedName>
        <fullName evidence="2">Uncharacterized protein</fullName>
    </submittedName>
</protein>
<organism evidence="2 3">
    <name type="scientific">Candidatus Dojkabacteria bacterium</name>
    <dbReference type="NCBI Taxonomy" id="2099670"/>
    <lineage>
        <taxon>Bacteria</taxon>
        <taxon>Candidatus Dojkabacteria</taxon>
    </lineage>
</organism>
<keyword evidence="1" id="KW-1133">Transmembrane helix</keyword>
<evidence type="ECO:0000313" key="3">
    <source>
        <dbReference type="Proteomes" id="UP000783287"/>
    </source>
</evidence>
<proteinExistence type="predicted"/>
<comment type="caution">
    <text evidence="2">The sequence shown here is derived from an EMBL/GenBank/DDBJ whole genome shotgun (WGS) entry which is preliminary data.</text>
</comment>
<dbReference type="EMBL" id="JAGQLK010000121">
    <property type="protein sequence ID" value="MCA9383727.1"/>
    <property type="molecule type" value="Genomic_DNA"/>
</dbReference>
<evidence type="ECO:0000256" key="1">
    <source>
        <dbReference type="SAM" id="Phobius"/>
    </source>
</evidence>
<dbReference type="AlphaFoldDB" id="A0A955RJF1"/>
<feature type="non-terminal residue" evidence="2">
    <location>
        <position position="1"/>
    </location>
</feature>
<name>A0A955RJF1_9BACT</name>
<feature type="transmembrane region" description="Helical" evidence="1">
    <location>
        <begin position="41"/>
        <end position="65"/>
    </location>
</feature>